<dbReference type="PANTHER" id="PTHR10900">
    <property type="entry name" value="PERIOSTIN-RELATED"/>
    <property type="match status" value="1"/>
</dbReference>
<dbReference type="OrthoDB" id="9800666at2"/>
<dbReference type="InterPro" id="IPR036378">
    <property type="entry name" value="FAS1_dom_sf"/>
</dbReference>
<proteinExistence type="predicted"/>
<gene>
    <name evidence="3" type="ORF">D2V05_12445</name>
    <name evidence="4" type="ORF">FQ017_12335</name>
</gene>
<dbReference type="AlphaFoldDB" id="A0A3A1NGP0"/>
<dbReference type="Proteomes" id="UP000321621">
    <property type="component" value="Unassembled WGS sequence"/>
</dbReference>
<dbReference type="FunFam" id="2.30.180.10:FF:000014">
    <property type="entry name" value="Stabilin 1"/>
    <property type="match status" value="1"/>
</dbReference>
<dbReference type="InterPro" id="IPR000782">
    <property type="entry name" value="FAS1_domain"/>
</dbReference>
<reference evidence="4 6" key="2">
    <citation type="submission" date="2019-07" db="EMBL/GenBank/DDBJ databases">
        <title>Draft genome of two Muricauda strains isolated from deep sea.</title>
        <authorList>
            <person name="Sun C."/>
        </authorList>
    </citation>
    <scope>NUCLEOTIDE SEQUENCE [LARGE SCALE GENOMIC DNA]</scope>
    <source>
        <strain evidence="4 6">72</strain>
    </source>
</reference>
<dbReference type="Gene3D" id="2.30.180.10">
    <property type="entry name" value="FAS1 domain"/>
    <property type="match status" value="1"/>
</dbReference>
<accession>A0A3A1NGP0</accession>
<dbReference type="SUPFAM" id="SSF82153">
    <property type="entry name" value="FAS1 domain"/>
    <property type="match status" value="1"/>
</dbReference>
<keyword evidence="1" id="KW-0732">Signal</keyword>
<dbReference type="EMBL" id="VNWK01000026">
    <property type="protein sequence ID" value="TXJ94194.1"/>
    <property type="molecule type" value="Genomic_DNA"/>
</dbReference>
<feature type="chain" id="PRO_5017360735" evidence="1">
    <location>
        <begin position="27"/>
        <end position="199"/>
    </location>
</feature>
<dbReference type="GO" id="GO:0005615">
    <property type="term" value="C:extracellular space"/>
    <property type="evidence" value="ECO:0007669"/>
    <property type="project" value="TreeGrafter"/>
</dbReference>
<reference evidence="3 5" key="1">
    <citation type="submission" date="2018-08" db="EMBL/GenBank/DDBJ databases">
        <title>Proposal of Muricauda 72 sp.nov. and Muricauda NH166 sp.nov., isolated from seawater.</title>
        <authorList>
            <person name="Cheng H."/>
            <person name="Wu Y.-H."/>
            <person name="Guo L.-L."/>
            <person name="Xu X.-W."/>
        </authorList>
    </citation>
    <scope>NUCLEOTIDE SEQUENCE [LARGE SCALE GENOMIC DNA]</scope>
    <source>
        <strain evidence="3 5">72</strain>
    </source>
</reference>
<evidence type="ECO:0000256" key="1">
    <source>
        <dbReference type="SAM" id="SignalP"/>
    </source>
</evidence>
<dbReference type="EMBL" id="QXFI01000026">
    <property type="protein sequence ID" value="RIV44278.1"/>
    <property type="molecule type" value="Genomic_DNA"/>
</dbReference>
<dbReference type="PANTHER" id="PTHR10900:SF77">
    <property type="entry name" value="FI19380P1"/>
    <property type="match status" value="1"/>
</dbReference>
<feature type="signal peptide" evidence="1">
    <location>
        <begin position="1"/>
        <end position="26"/>
    </location>
</feature>
<evidence type="ECO:0000313" key="5">
    <source>
        <dbReference type="Proteomes" id="UP000266691"/>
    </source>
</evidence>
<evidence type="ECO:0000313" key="4">
    <source>
        <dbReference type="EMBL" id="TXJ94194.1"/>
    </source>
</evidence>
<organism evidence="3 5">
    <name type="scientific">Flagellimonas pelagia</name>
    <dbReference type="NCBI Taxonomy" id="2306998"/>
    <lineage>
        <taxon>Bacteria</taxon>
        <taxon>Pseudomonadati</taxon>
        <taxon>Bacteroidota</taxon>
        <taxon>Flavobacteriia</taxon>
        <taxon>Flavobacteriales</taxon>
        <taxon>Flavobacteriaceae</taxon>
        <taxon>Flagellimonas</taxon>
    </lineage>
</organism>
<protein>
    <submittedName>
        <fullName evidence="3">Fasciclin domain-containing protein</fullName>
    </submittedName>
</protein>
<evidence type="ECO:0000259" key="2">
    <source>
        <dbReference type="PROSITE" id="PS50213"/>
    </source>
</evidence>
<feature type="domain" description="FAS1" evidence="2">
    <location>
        <begin position="57"/>
        <end position="188"/>
    </location>
</feature>
<evidence type="ECO:0000313" key="6">
    <source>
        <dbReference type="Proteomes" id="UP000321621"/>
    </source>
</evidence>
<dbReference type="InterPro" id="IPR050904">
    <property type="entry name" value="Adhesion/Biosynth-related"/>
</dbReference>
<dbReference type="PROSITE" id="PS50213">
    <property type="entry name" value="FAS1"/>
    <property type="match status" value="1"/>
</dbReference>
<name>A0A3A1NGP0_9FLAO</name>
<dbReference type="RefSeq" id="WP_119647959.1">
    <property type="nucleotide sequence ID" value="NZ_QXFI01000026.1"/>
</dbReference>
<sequence>MKSTIKLSTLGLILLLALNLSCKDRAQNETTIVTPNTSEAVIESNKGQAFIEDDASTPNVLQIAIGSPDHSTLVAAVQAAELENALVNAGPLMVFAPTNAAFDALPAGTVENLLKPENKEALANILKYHVTPGNYSKDFLKKFKKLGQANNQNVPVEVKGDDVFIGGAKIITSIPAGNGIVHVVDKVILPPTQQKLQHP</sequence>
<keyword evidence="6" id="KW-1185">Reference proteome</keyword>
<comment type="caution">
    <text evidence="3">The sequence shown here is derived from an EMBL/GenBank/DDBJ whole genome shotgun (WGS) entry which is preliminary data.</text>
</comment>
<dbReference type="Pfam" id="PF02469">
    <property type="entry name" value="Fasciclin"/>
    <property type="match status" value="1"/>
</dbReference>
<evidence type="ECO:0000313" key="3">
    <source>
        <dbReference type="EMBL" id="RIV44278.1"/>
    </source>
</evidence>
<dbReference type="Proteomes" id="UP000266691">
    <property type="component" value="Unassembled WGS sequence"/>
</dbReference>
<dbReference type="SMART" id="SM00554">
    <property type="entry name" value="FAS1"/>
    <property type="match status" value="1"/>
</dbReference>